<keyword evidence="5" id="KW-0472">Membrane</keyword>
<feature type="domain" description="YknX-like beta-barrel" evidence="6">
    <location>
        <begin position="126"/>
        <end position="214"/>
    </location>
</feature>
<dbReference type="PANTHER" id="PTHR30386">
    <property type="entry name" value="MEMBRANE FUSION SUBUNIT OF EMRAB-TOLC MULTIDRUG EFFLUX PUMP"/>
    <property type="match status" value="1"/>
</dbReference>
<evidence type="ECO:0000313" key="9">
    <source>
        <dbReference type="Proteomes" id="UP000036045"/>
    </source>
</evidence>
<accession>A0A0J1IJ81</accession>
<protein>
    <submittedName>
        <fullName evidence="8">Uncharacterized protein</fullName>
    </submittedName>
</protein>
<keyword evidence="9" id="KW-1185">Reference proteome</keyword>
<evidence type="ECO:0000259" key="6">
    <source>
        <dbReference type="Pfam" id="PF25990"/>
    </source>
</evidence>
<evidence type="ECO:0000259" key="7">
    <source>
        <dbReference type="Pfam" id="PF25997"/>
    </source>
</evidence>
<dbReference type="GO" id="GO:0055085">
    <property type="term" value="P:transmembrane transport"/>
    <property type="evidence" value="ECO:0007669"/>
    <property type="project" value="InterPro"/>
</dbReference>
<organism evidence="8 9">
    <name type="scientific">Niallia circulans</name>
    <name type="common">Bacillus circulans</name>
    <dbReference type="NCBI Taxonomy" id="1397"/>
    <lineage>
        <taxon>Bacteria</taxon>
        <taxon>Bacillati</taxon>
        <taxon>Bacillota</taxon>
        <taxon>Bacilli</taxon>
        <taxon>Bacillales</taxon>
        <taxon>Bacillaceae</taxon>
        <taxon>Niallia</taxon>
    </lineage>
</organism>
<dbReference type="GeneID" id="56351727"/>
<dbReference type="PATRIC" id="fig|1397.4.peg.731"/>
<dbReference type="InterPro" id="IPR058635">
    <property type="entry name" value="BSH_YhbJ"/>
</dbReference>
<evidence type="ECO:0000256" key="4">
    <source>
        <dbReference type="ARBA" id="ARBA00022989"/>
    </source>
</evidence>
<evidence type="ECO:0000256" key="3">
    <source>
        <dbReference type="ARBA" id="ARBA00022692"/>
    </source>
</evidence>
<dbReference type="GO" id="GO:0016020">
    <property type="term" value="C:membrane"/>
    <property type="evidence" value="ECO:0007669"/>
    <property type="project" value="UniProtKB-SubCell"/>
</dbReference>
<evidence type="ECO:0000256" key="1">
    <source>
        <dbReference type="ARBA" id="ARBA00004167"/>
    </source>
</evidence>
<dbReference type="InterPro" id="IPR058636">
    <property type="entry name" value="Beta-barrel_YknX"/>
</dbReference>
<sequence length="216" mass="23080">MNSKRMILLNIILLIVLVGGGFAGYYFYDQSVSYIKTDNAQIAGQQISIASPATGKLTDWKGEAGTSFNKNEKIGTVEVVTESGTTKMDITVPENSTIVQSSAVPNTFVAAGTSLAKSYDLENLWVTANVDETDINKVKVGQEVDLYVDAYPETVLTGKVDSLGLATAGTFSLLPSNNSSGNYTKETQVVPVTISIDNYGGLKLIPGMNVSVRIHK</sequence>
<keyword evidence="4" id="KW-1133">Transmembrane helix</keyword>
<proteinExistence type="inferred from homology"/>
<dbReference type="Gene3D" id="2.40.30.170">
    <property type="match status" value="1"/>
</dbReference>
<evidence type="ECO:0000256" key="5">
    <source>
        <dbReference type="ARBA" id="ARBA00023136"/>
    </source>
</evidence>
<dbReference type="AlphaFoldDB" id="A0A0J1IJ81"/>
<dbReference type="InterPro" id="IPR050739">
    <property type="entry name" value="MFP"/>
</dbReference>
<dbReference type="Proteomes" id="UP000036045">
    <property type="component" value="Unassembled WGS sequence"/>
</dbReference>
<gene>
    <name evidence="8" type="ORF">ABW02_13080</name>
</gene>
<evidence type="ECO:0000256" key="2">
    <source>
        <dbReference type="ARBA" id="ARBA00009477"/>
    </source>
</evidence>
<dbReference type="OrthoDB" id="9811754at2"/>
<keyword evidence="3" id="KW-0812">Transmembrane</keyword>
<dbReference type="RefSeq" id="WP_047942613.1">
    <property type="nucleotide sequence ID" value="NZ_CP053989.1"/>
</dbReference>
<name>A0A0J1IJ81_NIACI</name>
<comment type="subcellular location">
    <subcellularLocation>
        <location evidence="1">Membrane</location>
        <topology evidence="1">Single-pass membrane protein</topology>
    </subcellularLocation>
</comment>
<dbReference type="Pfam" id="PF25997">
    <property type="entry name" value="BSH_YhbJ"/>
    <property type="match status" value="1"/>
</dbReference>
<reference evidence="8 9" key="1">
    <citation type="submission" date="2015-05" db="EMBL/GenBank/DDBJ databases">
        <title>Whole genome sequence and identification of bacterial endophytes from Costus igneus.</title>
        <authorList>
            <person name="Lee Y.P."/>
            <person name="Gan H.M."/>
            <person name="Eng W."/>
            <person name="Wheatley M.S."/>
            <person name="Caraballo A."/>
            <person name="Polter S."/>
            <person name="Savka M.A."/>
            <person name="Hudson A.O."/>
        </authorList>
    </citation>
    <scope>NUCLEOTIDE SEQUENCE [LARGE SCALE GENOMIC DNA]</scope>
    <source>
        <strain evidence="8 9">RIT379</strain>
    </source>
</reference>
<comment type="similarity">
    <text evidence="2">Belongs to the membrane fusion protein (MFP) (TC 8.A.1) family.</text>
</comment>
<dbReference type="PANTHER" id="PTHR30386:SF26">
    <property type="entry name" value="TRANSPORT PROTEIN COMB"/>
    <property type="match status" value="1"/>
</dbReference>
<feature type="domain" description="YhbJ barrel-sandwich hybrid" evidence="7">
    <location>
        <begin position="47"/>
        <end position="120"/>
    </location>
</feature>
<evidence type="ECO:0000313" key="8">
    <source>
        <dbReference type="EMBL" id="KLV26011.1"/>
    </source>
</evidence>
<dbReference type="EMBL" id="LDPH01000011">
    <property type="protein sequence ID" value="KLV26011.1"/>
    <property type="molecule type" value="Genomic_DNA"/>
</dbReference>
<comment type="caution">
    <text evidence="8">The sequence shown here is derived from an EMBL/GenBank/DDBJ whole genome shotgun (WGS) entry which is preliminary data.</text>
</comment>
<dbReference type="Pfam" id="PF25990">
    <property type="entry name" value="Beta-barrel_YknX"/>
    <property type="match status" value="1"/>
</dbReference>